<comment type="caution">
    <text evidence="1">The sequence shown here is derived from an EMBL/GenBank/DDBJ whole genome shotgun (WGS) entry which is preliminary data.</text>
</comment>
<accession>A0A3N2RHC7</accession>
<evidence type="ECO:0000313" key="1">
    <source>
        <dbReference type="EMBL" id="ROU06892.1"/>
    </source>
</evidence>
<proteinExistence type="predicted"/>
<dbReference type="Proteomes" id="UP000275910">
    <property type="component" value="Unassembled WGS sequence"/>
</dbReference>
<dbReference type="EMBL" id="RCTY01000025">
    <property type="protein sequence ID" value="ROU06892.1"/>
    <property type="molecule type" value="Genomic_DNA"/>
</dbReference>
<organism evidence="1 2">
    <name type="scientific">Lysobacter enzymogenes</name>
    <dbReference type="NCBI Taxonomy" id="69"/>
    <lineage>
        <taxon>Bacteria</taxon>
        <taxon>Pseudomonadati</taxon>
        <taxon>Pseudomonadota</taxon>
        <taxon>Gammaproteobacteria</taxon>
        <taxon>Lysobacterales</taxon>
        <taxon>Lysobacteraceae</taxon>
        <taxon>Lysobacter</taxon>
    </lineage>
</organism>
<sequence length="275" mass="30739">MEPPFPEPTPPSPTPSCEKVVFRDGFWTGTINVDRVNYDQNDYTWTELPLEMPGKSTATVVADPAGSGQLVGRFVVPDDGESFRAEVHRRRFDWGHYRYAISHYIPSDFARFRYDTIISQWHGYPMQDANGKNVSLNPPIALSVYGADPRWVLNTNLLASTNPPKAATTHHPIDVPIAYDRWNDWVFDITWSRLLADGTVTPGLIVVTLNGQEVLRIAGDNNYHQQWPPYFQMGIYRPNWRAGPNRGPSGGPPVVVYHGNMSVSDLNGCTAASAP</sequence>
<name>A0A3N2RHC7_LYSEN</name>
<gene>
    <name evidence="1" type="ORF">D9T17_11395</name>
</gene>
<dbReference type="InterPro" id="IPR025975">
    <property type="entry name" value="Polysacc_lyase"/>
</dbReference>
<protein>
    <recommendedName>
        <fullName evidence="3">Polysaccharide lyase</fullName>
    </recommendedName>
</protein>
<dbReference type="AlphaFoldDB" id="A0A3N2RHC7"/>
<dbReference type="Pfam" id="PF14099">
    <property type="entry name" value="Polysacc_lyase"/>
    <property type="match status" value="1"/>
</dbReference>
<evidence type="ECO:0000313" key="2">
    <source>
        <dbReference type="Proteomes" id="UP000275910"/>
    </source>
</evidence>
<dbReference type="Gene3D" id="2.60.120.200">
    <property type="match status" value="1"/>
</dbReference>
<reference evidence="1 2" key="1">
    <citation type="submission" date="2018-10" db="EMBL/GenBank/DDBJ databases">
        <title>The genome of Lysobacter enzymogenes OH11.</title>
        <authorList>
            <person name="Liu F."/>
            <person name="Zhao Y."/>
            <person name="Qian G."/>
            <person name="Chen Y."/>
            <person name="Xu H."/>
        </authorList>
    </citation>
    <scope>NUCLEOTIDE SEQUENCE [LARGE SCALE GENOMIC DNA]</scope>
    <source>
        <strain evidence="1 2">OH11</strain>
    </source>
</reference>
<evidence type="ECO:0008006" key="3">
    <source>
        <dbReference type="Google" id="ProtNLM"/>
    </source>
</evidence>